<feature type="domain" description="Cyclic nucleotide-binding" evidence="11">
    <location>
        <begin position="414"/>
        <end position="494"/>
    </location>
</feature>
<dbReference type="GO" id="GO:0016020">
    <property type="term" value="C:membrane"/>
    <property type="evidence" value="ECO:0007669"/>
    <property type="project" value="UniProtKB-SubCell"/>
</dbReference>
<feature type="transmembrane region" description="Helical" evidence="10">
    <location>
        <begin position="68"/>
        <end position="90"/>
    </location>
</feature>
<evidence type="ECO:0000256" key="6">
    <source>
        <dbReference type="ARBA" id="ARBA00023065"/>
    </source>
</evidence>
<proteinExistence type="inferred from homology"/>
<feature type="transmembrane region" description="Helical" evidence="10">
    <location>
        <begin position="309"/>
        <end position="328"/>
    </location>
</feature>
<comment type="subcellular location">
    <subcellularLocation>
        <location evidence="1">Membrane</location>
        <topology evidence="1">Multi-pass membrane protein</topology>
    </subcellularLocation>
</comment>
<keyword evidence="4 10" id="KW-0812">Transmembrane</keyword>
<dbReference type="CDD" id="cd00038">
    <property type="entry name" value="CAP_ED"/>
    <property type="match status" value="1"/>
</dbReference>
<protein>
    <recommendedName>
        <fullName evidence="11">Cyclic nucleotide-binding domain-containing protein</fullName>
    </recommendedName>
</protein>
<evidence type="ECO:0000256" key="5">
    <source>
        <dbReference type="ARBA" id="ARBA00022989"/>
    </source>
</evidence>
<comment type="similarity">
    <text evidence="2">Belongs to the cyclic nucleotide-gated cation channel (TC 1.A.1.5) family.</text>
</comment>
<evidence type="ECO:0000256" key="7">
    <source>
        <dbReference type="ARBA" id="ARBA00023136"/>
    </source>
</evidence>
<dbReference type="GO" id="GO:0034220">
    <property type="term" value="P:monoatomic ion transmembrane transport"/>
    <property type="evidence" value="ECO:0007669"/>
    <property type="project" value="UniProtKB-KW"/>
</dbReference>
<dbReference type="Pfam" id="PF00520">
    <property type="entry name" value="Ion_trans"/>
    <property type="match status" value="1"/>
</dbReference>
<evidence type="ECO:0000256" key="8">
    <source>
        <dbReference type="ARBA" id="ARBA00023286"/>
    </source>
</evidence>
<evidence type="ECO:0000259" key="11">
    <source>
        <dbReference type="PROSITE" id="PS50042"/>
    </source>
</evidence>
<keyword evidence="7 10" id="KW-0472">Membrane</keyword>
<dbReference type="InterPro" id="IPR018490">
    <property type="entry name" value="cNMP-bd_dom_sf"/>
</dbReference>
<dbReference type="PROSITE" id="PS50042">
    <property type="entry name" value="CNMP_BINDING_3"/>
    <property type="match status" value="1"/>
</dbReference>
<evidence type="ECO:0000256" key="10">
    <source>
        <dbReference type="SAM" id="Phobius"/>
    </source>
</evidence>
<keyword evidence="6" id="KW-0406">Ion transport</keyword>
<dbReference type="SUPFAM" id="SSF81324">
    <property type="entry name" value="Voltage-gated potassium channels"/>
    <property type="match status" value="1"/>
</dbReference>
<keyword evidence="5 10" id="KW-1133">Transmembrane helix</keyword>
<dbReference type="PANTHER" id="PTHR45651">
    <property type="entry name" value="CYCLIC NUCLEOTIDE-GATED ION CHANNEL 15-RELATED-RELATED"/>
    <property type="match status" value="1"/>
</dbReference>
<accession>A0A803NV88</accession>
<evidence type="ECO:0000256" key="4">
    <source>
        <dbReference type="ARBA" id="ARBA00022692"/>
    </source>
</evidence>
<organism evidence="12 13">
    <name type="scientific">Cannabis sativa</name>
    <name type="common">Hemp</name>
    <name type="synonym">Marijuana</name>
    <dbReference type="NCBI Taxonomy" id="3483"/>
    <lineage>
        <taxon>Eukaryota</taxon>
        <taxon>Viridiplantae</taxon>
        <taxon>Streptophyta</taxon>
        <taxon>Embryophyta</taxon>
        <taxon>Tracheophyta</taxon>
        <taxon>Spermatophyta</taxon>
        <taxon>Magnoliopsida</taxon>
        <taxon>eudicotyledons</taxon>
        <taxon>Gunneridae</taxon>
        <taxon>Pentapetalae</taxon>
        <taxon>rosids</taxon>
        <taxon>fabids</taxon>
        <taxon>Rosales</taxon>
        <taxon>Cannabaceae</taxon>
        <taxon>Cannabis</taxon>
    </lineage>
</organism>
<feature type="transmembrane region" description="Helical" evidence="10">
    <location>
        <begin position="183"/>
        <end position="210"/>
    </location>
</feature>
<dbReference type="InterPro" id="IPR014710">
    <property type="entry name" value="RmlC-like_jellyroll"/>
</dbReference>
<dbReference type="Gene3D" id="1.10.287.70">
    <property type="match status" value="1"/>
</dbReference>
<dbReference type="InterPro" id="IPR000595">
    <property type="entry name" value="cNMP-bd_dom"/>
</dbReference>
<dbReference type="SUPFAM" id="SSF51206">
    <property type="entry name" value="cAMP-binding domain-like"/>
    <property type="match status" value="1"/>
</dbReference>
<reference evidence="12" key="1">
    <citation type="submission" date="2018-11" db="EMBL/GenBank/DDBJ databases">
        <authorList>
            <person name="Grassa J C."/>
        </authorList>
    </citation>
    <scope>NUCLEOTIDE SEQUENCE [LARGE SCALE GENOMIC DNA]</scope>
</reference>
<keyword evidence="9" id="KW-0407">Ion channel</keyword>
<dbReference type="Gene3D" id="1.10.287.630">
    <property type="entry name" value="Helix hairpin bin"/>
    <property type="match status" value="1"/>
</dbReference>
<keyword evidence="3" id="KW-0813">Transport</keyword>
<evidence type="ECO:0000256" key="3">
    <source>
        <dbReference type="ARBA" id="ARBA00022448"/>
    </source>
</evidence>
<feature type="transmembrane region" description="Helical" evidence="10">
    <location>
        <begin position="35"/>
        <end position="56"/>
    </location>
</feature>
<dbReference type="EnsemblPlants" id="evm.model.02.1820">
    <property type="protein sequence ID" value="cds.evm.model.02.1820"/>
    <property type="gene ID" value="evm.TU.02.1820"/>
</dbReference>
<sequence length="560" mass="64818">MAIFHPTVKKQERNKEPRKNILDPQGSFLKKWNNIFILSCLLAVSLDPLFFYVAGIDHKEKCITLDESLEIIVCLLRTFIDIFYVLRIIFQFQTGFIAPSSRVLGELVDDPFAIAKRYLLTYFIVDILSVLPLPQLIVLAFMKRSISTMEMLKIVILCQYVPRFVRIVPLFREVTSNSGVLTATASAGVVINIFLYIFASHLLGALWYLFSFERLYRCWRIVFMIQNWDPRYMYCTQKSGDNHDHVKALLNVSCSSISSDKDVFEFGMYTDAIKSGVVESTHFHSKILYCFWWGLRNFSSLGQSLKTSIFIGEIFFAVFGLIFFSLLIGNIQKYLQSTTVRVEKMRMKRQEVEIWMSHRMIQEPLRERIRKYEQYKWQETRGVEEDTLLQTLPKDLRRDIKRHLCLELLRRVPMFEKMDQHLLDTLCDRLKSALYTNKSLIVQEGDPVDEMLFILRGSLATMTKNGFFNTADLKAGDFFGEELLTWALDPNSASKHPTSTRTVEAKTEVEAFVLMADDLKLVASQFSRLHSSTLLNGEYGRLVTYKRCGGDIGRESLTSV</sequence>
<keyword evidence="13" id="KW-1185">Reference proteome</keyword>
<dbReference type="Proteomes" id="UP000596661">
    <property type="component" value="Chromosome 2"/>
</dbReference>
<evidence type="ECO:0000256" key="9">
    <source>
        <dbReference type="ARBA" id="ARBA00023303"/>
    </source>
</evidence>
<evidence type="ECO:0000313" key="12">
    <source>
        <dbReference type="EnsemblPlants" id="cds.evm.model.02.1820"/>
    </source>
</evidence>
<evidence type="ECO:0000313" key="13">
    <source>
        <dbReference type="Proteomes" id="UP000596661"/>
    </source>
</evidence>
<dbReference type="PANTHER" id="PTHR45651:SF94">
    <property type="entry name" value="CYCLIC NUCLEOTIDE-BINDING DOMAIN-CONTAINING PROTEIN"/>
    <property type="match status" value="1"/>
</dbReference>
<keyword evidence="8" id="KW-1071">Ligand-gated ion channel</keyword>
<dbReference type="AlphaFoldDB" id="A0A803NV88"/>
<dbReference type="InterPro" id="IPR005821">
    <property type="entry name" value="Ion_trans_dom"/>
</dbReference>
<dbReference type="SMART" id="SM00100">
    <property type="entry name" value="cNMP"/>
    <property type="match status" value="1"/>
</dbReference>
<evidence type="ECO:0000256" key="2">
    <source>
        <dbReference type="ARBA" id="ARBA00010486"/>
    </source>
</evidence>
<reference evidence="12" key="2">
    <citation type="submission" date="2021-03" db="UniProtKB">
        <authorList>
            <consortium name="EnsemblPlants"/>
        </authorList>
    </citation>
    <scope>IDENTIFICATION</scope>
</reference>
<name>A0A803NV88_CANSA</name>
<evidence type="ECO:0000256" key="1">
    <source>
        <dbReference type="ARBA" id="ARBA00004141"/>
    </source>
</evidence>
<feature type="transmembrane region" description="Helical" evidence="10">
    <location>
        <begin position="119"/>
        <end position="142"/>
    </location>
</feature>
<dbReference type="Gramene" id="evm.model.02.1820">
    <property type="protein sequence ID" value="cds.evm.model.02.1820"/>
    <property type="gene ID" value="evm.TU.02.1820"/>
</dbReference>
<dbReference type="Pfam" id="PF00027">
    <property type="entry name" value="cNMP_binding"/>
    <property type="match status" value="1"/>
</dbReference>
<dbReference type="EMBL" id="UZAU01000224">
    <property type="status" value="NOT_ANNOTATED_CDS"/>
    <property type="molecule type" value="Genomic_DNA"/>
</dbReference>
<dbReference type="Gene3D" id="2.60.120.10">
    <property type="entry name" value="Jelly Rolls"/>
    <property type="match status" value="1"/>
</dbReference>